<evidence type="ECO:0000313" key="2">
    <source>
        <dbReference type="EMBL" id="KTD88707.1"/>
    </source>
</evidence>
<dbReference type="AlphaFoldDB" id="A0A0W1B558"/>
<dbReference type="Proteomes" id="UP000054709">
    <property type="component" value="Unassembled WGS sequence"/>
</dbReference>
<sequence>MYNHGIKRKGFEAMKFYLLVIQAFYLLSLIPWFIIWGLSFMVFDNGISAWGISIMIIVSLYPVAVVICSILSWLFRGKFKSITIFFISAIPLLWVITFGAILIGY</sequence>
<keyword evidence="1" id="KW-1133">Transmembrane helix</keyword>
<keyword evidence="1" id="KW-0812">Transmembrane</keyword>
<feature type="transmembrane region" description="Helical" evidence="1">
    <location>
        <begin position="16"/>
        <end position="43"/>
    </location>
</feature>
<feature type="transmembrane region" description="Helical" evidence="1">
    <location>
        <begin position="49"/>
        <end position="75"/>
    </location>
</feature>
<name>A0A0W1B558_9BACL</name>
<comment type="caution">
    <text evidence="2">The sequence shown here is derived from an EMBL/GenBank/DDBJ whole genome shotgun (WGS) entry which is preliminary data.</text>
</comment>
<gene>
    <name evidence="2" type="ORF">UQ64_03785</name>
</gene>
<evidence type="ECO:0000313" key="3">
    <source>
        <dbReference type="Proteomes" id="UP000054709"/>
    </source>
</evidence>
<organism evidence="2 3">
    <name type="scientific">Paenibacillus etheri</name>
    <dbReference type="NCBI Taxonomy" id="1306852"/>
    <lineage>
        <taxon>Bacteria</taxon>
        <taxon>Bacillati</taxon>
        <taxon>Bacillota</taxon>
        <taxon>Bacilli</taxon>
        <taxon>Bacillales</taxon>
        <taxon>Paenibacillaceae</taxon>
        <taxon>Paenibacillus</taxon>
    </lineage>
</organism>
<feature type="transmembrane region" description="Helical" evidence="1">
    <location>
        <begin position="82"/>
        <end position="103"/>
    </location>
</feature>
<dbReference type="EMBL" id="LCZJ02000002">
    <property type="protein sequence ID" value="KTD88707.1"/>
    <property type="molecule type" value="Genomic_DNA"/>
</dbReference>
<keyword evidence="3" id="KW-1185">Reference proteome</keyword>
<keyword evidence="1" id="KW-0472">Membrane</keyword>
<proteinExistence type="predicted"/>
<evidence type="ECO:0000256" key="1">
    <source>
        <dbReference type="SAM" id="Phobius"/>
    </source>
</evidence>
<reference evidence="2 3" key="1">
    <citation type="journal article" date="2015" name="Int. Biodeterior. Biodegradation">
        <title>Physiological and genetic screening methods for the isolation of methyl tert-butyl ether-degrading bacteria for bioremediation purposes.</title>
        <authorList>
            <person name="Guisado I.M."/>
            <person name="Purswani J."/>
            <person name="Gonzalez Lopez J."/>
            <person name="Pozo C."/>
        </authorList>
    </citation>
    <scope>NUCLEOTIDE SEQUENCE [LARGE SCALE GENOMIC DNA]</scope>
    <source>
        <strain evidence="2 3">SH7</strain>
    </source>
</reference>
<protein>
    <submittedName>
        <fullName evidence="2">Uncharacterized protein</fullName>
    </submittedName>
</protein>
<accession>A0A0W1B558</accession>